<dbReference type="RefSeq" id="WP_252798766.1">
    <property type="nucleotide sequence ID" value="NZ_BAAABM010000029.1"/>
</dbReference>
<dbReference type="InterPro" id="IPR041581">
    <property type="entry name" value="Glyoxalase_6"/>
</dbReference>
<dbReference type="PROSITE" id="PS51819">
    <property type="entry name" value="VOC"/>
    <property type="match status" value="1"/>
</dbReference>
<protein>
    <recommendedName>
        <fullName evidence="1">VOC domain-containing protein</fullName>
    </recommendedName>
</protein>
<dbReference type="Proteomes" id="UP001501822">
    <property type="component" value="Unassembled WGS sequence"/>
</dbReference>
<dbReference type="InterPro" id="IPR037523">
    <property type="entry name" value="VOC_core"/>
</dbReference>
<comment type="caution">
    <text evidence="2">The sequence shown here is derived from an EMBL/GenBank/DDBJ whole genome shotgun (WGS) entry which is preliminary data.</text>
</comment>
<dbReference type="EMBL" id="BAAABM010000029">
    <property type="protein sequence ID" value="GAA0342765.1"/>
    <property type="molecule type" value="Genomic_DNA"/>
</dbReference>
<accession>A0ABP3GEH1</accession>
<reference evidence="3" key="1">
    <citation type="journal article" date="2019" name="Int. J. Syst. Evol. Microbiol.">
        <title>The Global Catalogue of Microorganisms (GCM) 10K type strain sequencing project: providing services to taxonomists for standard genome sequencing and annotation.</title>
        <authorList>
            <consortium name="The Broad Institute Genomics Platform"/>
            <consortium name="The Broad Institute Genome Sequencing Center for Infectious Disease"/>
            <person name="Wu L."/>
            <person name="Ma J."/>
        </authorList>
    </citation>
    <scope>NUCLEOTIDE SEQUENCE [LARGE SCALE GENOMIC DNA]</scope>
    <source>
        <strain evidence="3">JCM 3146</strain>
    </source>
</reference>
<evidence type="ECO:0000313" key="3">
    <source>
        <dbReference type="Proteomes" id="UP001501822"/>
    </source>
</evidence>
<gene>
    <name evidence="2" type="ORF">GCM10010151_35460</name>
</gene>
<sequence length="134" mass="13992">MDVLYPRLLVSRFAECFGFYDAVLPELAGATVARGGAAGPYASWDVEGEGVLALFSRAAMAAAAGTADLPADAPAQDGVMLVGRVADVDAGYTLCLRHGAKPVAAPSDRPEWGPTLRNALLRDPDGNLLELQSY</sequence>
<name>A0ABP3GEH1_9ACTN</name>
<proteinExistence type="predicted"/>
<dbReference type="InterPro" id="IPR029068">
    <property type="entry name" value="Glyas_Bleomycin-R_OHBP_Dase"/>
</dbReference>
<keyword evidence="3" id="KW-1185">Reference proteome</keyword>
<evidence type="ECO:0000313" key="2">
    <source>
        <dbReference type="EMBL" id="GAA0342765.1"/>
    </source>
</evidence>
<dbReference type="Pfam" id="PF18029">
    <property type="entry name" value="Glyoxalase_6"/>
    <property type="match status" value="1"/>
</dbReference>
<organism evidence="2 3">
    <name type="scientific">Actinoallomurus spadix</name>
    <dbReference type="NCBI Taxonomy" id="79912"/>
    <lineage>
        <taxon>Bacteria</taxon>
        <taxon>Bacillati</taxon>
        <taxon>Actinomycetota</taxon>
        <taxon>Actinomycetes</taxon>
        <taxon>Streptosporangiales</taxon>
        <taxon>Thermomonosporaceae</taxon>
        <taxon>Actinoallomurus</taxon>
    </lineage>
</organism>
<feature type="domain" description="VOC" evidence="1">
    <location>
        <begin position="2"/>
        <end position="134"/>
    </location>
</feature>
<dbReference type="SUPFAM" id="SSF54593">
    <property type="entry name" value="Glyoxalase/Bleomycin resistance protein/Dihydroxybiphenyl dioxygenase"/>
    <property type="match status" value="1"/>
</dbReference>
<evidence type="ECO:0000259" key="1">
    <source>
        <dbReference type="PROSITE" id="PS51819"/>
    </source>
</evidence>
<dbReference type="Gene3D" id="3.10.180.10">
    <property type="entry name" value="2,3-Dihydroxybiphenyl 1,2-Dioxygenase, domain 1"/>
    <property type="match status" value="1"/>
</dbReference>